<gene>
    <name evidence="2" type="ORF">PTTG_12217</name>
</gene>
<dbReference type="VEuPathDB" id="FungiDB:PTTG_12217"/>
<name>A0A180GS65_PUCT1</name>
<dbReference type="AlphaFoldDB" id="A0A180GS65"/>
<dbReference type="STRING" id="630390.A0A180GS65"/>
<dbReference type="EnsemblFungi" id="PTTG_12217-t43_1">
    <property type="protein sequence ID" value="PTTG_12217-t43_1-p1"/>
    <property type="gene ID" value="PTTG_12217"/>
</dbReference>
<proteinExistence type="predicted"/>
<dbReference type="Gene3D" id="2.40.50.140">
    <property type="entry name" value="Nucleic acid-binding proteins"/>
    <property type="match status" value="1"/>
</dbReference>
<dbReference type="EMBL" id="ADAS02000026">
    <property type="protein sequence ID" value="OAV95677.1"/>
    <property type="molecule type" value="Genomic_DNA"/>
</dbReference>
<feature type="region of interest" description="Disordered" evidence="1">
    <location>
        <begin position="159"/>
        <end position="202"/>
    </location>
</feature>
<keyword evidence="4" id="KW-1185">Reference proteome</keyword>
<accession>A0A180GS65</accession>
<reference evidence="2" key="1">
    <citation type="submission" date="2009-11" db="EMBL/GenBank/DDBJ databases">
        <authorList>
            <consortium name="The Broad Institute Genome Sequencing Platform"/>
            <person name="Ward D."/>
            <person name="Feldgarden M."/>
            <person name="Earl A."/>
            <person name="Young S.K."/>
            <person name="Zeng Q."/>
            <person name="Koehrsen M."/>
            <person name="Alvarado L."/>
            <person name="Berlin A."/>
            <person name="Bochicchio J."/>
            <person name="Borenstein D."/>
            <person name="Chapman S.B."/>
            <person name="Chen Z."/>
            <person name="Engels R."/>
            <person name="Freedman E."/>
            <person name="Gellesch M."/>
            <person name="Goldberg J."/>
            <person name="Griggs A."/>
            <person name="Gujja S."/>
            <person name="Heilman E."/>
            <person name="Heiman D."/>
            <person name="Hepburn T."/>
            <person name="Howarth C."/>
            <person name="Jen D."/>
            <person name="Larson L."/>
            <person name="Lewis B."/>
            <person name="Mehta T."/>
            <person name="Park D."/>
            <person name="Pearson M."/>
            <person name="Roberts A."/>
            <person name="Saif S."/>
            <person name="Shea T."/>
            <person name="Shenoy N."/>
            <person name="Sisk P."/>
            <person name="Stolte C."/>
            <person name="Sykes S."/>
            <person name="Thomson T."/>
            <person name="Walk T."/>
            <person name="White J."/>
            <person name="Yandava C."/>
            <person name="Izard J."/>
            <person name="Baranova O.V."/>
            <person name="Blanton J.M."/>
            <person name="Tanner A.C."/>
            <person name="Dewhirst F.E."/>
            <person name="Haas B."/>
            <person name="Nusbaum C."/>
            <person name="Birren B."/>
        </authorList>
    </citation>
    <scope>NUCLEOTIDE SEQUENCE [LARGE SCALE GENOMIC DNA]</scope>
    <source>
        <strain evidence="2">1-1 BBBD Race 1</strain>
    </source>
</reference>
<feature type="region of interest" description="Disordered" evidence="1">
    <location>
        <begin position="41"/>
        <end position="131"/>
    </location>
</feature>
<feature type="compositionally biased region" description="Polar residues" evidence="1">
    <location>
        <begin position="92"/>
        <end position="109"/>
    </location>
</feature>
<evidence type="ECO:0000313" key="3">
    <source>
        <dbReference type="EnsemblFungi" id="PTTG_12217-t43_1-p1"/>
    </source>
</evidence>
<reference evidence="3 4" key="3">
    <citation type="journal article" date="2017" name="G3 (Bethesda)">
        <title>Comparative analysis highlights variable genome content of wheat rusts and divergence of the mating loci.</title>
        <authorList>
            <person name="Cuomo C.A."/>
            <person name="Bakkeren G."/>
            <person name="Khalil H.B."/>
            <person name="Panwar V."/>
            <person name="Joly D."/>
            <person name="Linning R."/>
            <person name="Sakthikumar S."/>
            <person name="Song X."/>
            <person name="Adiconis X."/>
            <person name="Fan L."/>
            <person name="Goldberg J.M."/>
            <person name="Levin J.Z."/>
            <person name="Young S."/>
            <person name="Zeng Q."/>
            <person name="Anikster Y."/>
            <person name="Bruce M."/>
            <person name="Wang M."/>
            <person name="Yin C."/>
            <person name="McCallum B."/>
            <person name="Szabo L.J."/>
            <person name="Hulbert S."/>
            <person name="Chen X."/>
            <person name="Fellers J.P."/>
        </authorList>
    </citation>
    <scope>NUCLEOTIDE SEQUENCE</scope>
    <source>
        <strain evidence="4">Isolate 1-1 / race 1 (BBBD)</strain>
        <strain evidence="3">isolate 1-1 / race 1 (BBBD)</strain>
    </source>
</reference>
<reference evidence="2" key="2">
    <citation type="submission" date="2016-05" db="EMBL/GenBank/DDBJ databases">
        <title>Comparative analysis highlights variable genome content of wheat rusts and divergence of the mating loci.</title>
        <authorList>
            <person name="Cuomo C.A."/>
            <person name="Bakkeren G."/>
            <person name="Szabo L."/>
            <person name="Khalil H."/>
            <person name="Joly D."/>
            <person name="Goldberg J."/>
            <person name="Young S."/>
            <person name="Zeng Q."/>
            <person name="Fellers J."/>
        </authorList>
    </citation>
    <scope>NUCLEOTIDE SEQUENCE [LARGE SCALE GENOMIC DNA]</scope>
    <source>
        <strain evidence="2">1-1 BBBD Race 1</strain>
    </source>
</reference>
<evidence type="ECO:0008006" key="5">
    <source>
        <dbReference type="Google" id="ProtNLM"/>
    </source>
</evidence>
<reference evidence="3" key="4">
    <citation type="submission" date="2025-05" db="UniProtKB">
        <authorList>
            <consortium name="EnsemblFungi"/>
        </authorList>
    </citation>
    <scope>IDENTIFICATION</scope>
    <source>
        <strain evidence="3">isolate 1-1 / race 1 (BBBD)</strain>
    </source>
</reference>
<dbReference type="OrthoDB" id="2506307at2759"/>
<organism evidence="2">
    <name type="scientific">Puccinia triticina (isolate 1-1 / race 1 (BBBD))</name>
    <name type="common">Brown leaf rust fungus</name>
    <dbReference type="NCBI Taxonomy" id="630390"/>
    <lineage>
        <taxon>Eukaryota</taxon>
        <taxon>Fungi</taxon>
        <taxon>Dikarya</taxon>
        <taxon>Basidiomycota</taxon>
        <taxon>Pucciniomycotina</taxon>
        <taxon>Pucciniomycetes</taxon>
        <taxon>Pucciniales</taxon>
        <taxon>Pucciniaceae</taxon>
        <taxon>Puccinia</taxon>
    </lineage>
</organism>
<evidence type="ECO:0000313" key="2">
    <source>
        <dbReference type="EMBL" id="OAV95677.1"/>
    </source>
</evidence>
<sequence length="367" mass="40366">MSSKRFIVFGNPPTVQQLRTCSISPDKPTWKTRIIHYNTCPAQPTSEHTTQQANSQLRQSSDRERGLASNSSIVPPNDAPAPADHSREHSRNTATSSDSLDQTLGSRTRPSLAPDGVDTEDVSKNSSGNCLDVAATNSDSIDYYQSQLDYRDSFEEVSGDISLTPTPGNRTSCLFSHTQPDPNDPSPPSAANRKTPQSQASYSESMIVNLPQWHFDARSCTSLDQLKKDPGTLYSILFYLSDKKPLGTIELKKPRKDGSPSANIAHFECMDDSGSSLKLTLWDEVAESLDGACLIGDIVFLSGIAISTYQGKPQASSTFGTRAQICYRLRPTHSSHLQMYCPDMRLAYDPTTRRVGQLVEWAKSAFF</sequence>
<feature type="compositionally biased region" description="Polar residues" evidence="1">
    <location>
        <begin position="161"/>
        <end position="179"/>
    </location>
</feature>
<feature type="compositionally biased region" description="Polar residues" evidence="1">
    <location>
        <begin position="41"/>
        <end position="59"/>
    </location>
</feature>
<protein>
    <recommendedName>
        <fullName evidence="5">OB domain-containing protein</fullName>
    </recommendedName>
</protein>
<dbReference type="InterPro" id="IPR012340">
    <property type="entry name" value="NA-bd_OB-fold"/>
</dbReference>
<dbReference type="SUPFAM" id="SSF50249">
    <property type="entry name" value="Nucleic acid-binding proteins"/>
    <property type="match status" value="1"/>
</dbReference>
<evidence type="ECO:0000313" key="4">
    <source>
        <dbReference type="Proteomes" id="UP000005240"/>
    </source>
</evidence>
<evidence type="ECO:0000256" key="1">
    <source>
        <dbReference type="SAM" id="MobiDB-lite"/>
    </source>
</evidence>
<dbReference type="Proteomes" id="UP000005240">
    <property type="component" value="Unassembled WGS sequence"/>
</dbReference>